<dbReference type="EMBL" id="LWCA01000750">
    <property type="protein sequence ID" value="OAF67076.1"/>
    <property type="molecule type" value="Genomic_DNA"/>
</dbReference>
<name>A0A177AYM2_9BILA</name>
<organism evidence="1 2">
    <name type="scientific">Intoshia linei</name>
    <dbReference type="NCBI Taxonomy" id="1819745"/>
    <lineage>
        <taxon>Eukaryota</taxon>
        <taxon>Metazoa</taxon>
        <taxon>Spiralia</taxon>
        <taxon>Lophotrochozoa</taxon>
        <taxon>Mesozoa</taxon>
        <taxon>Orthonectida</taxon>
        <taxon>Rhopaluridae</taxon>
        <taxon>Intoshia</taxon>
    </lineage>
</organism>
<evidence type="ECO:0000313" key="2">
    <source>
        <dbReference type="Proteomes" id="UP000078046"/>
    </source>
</evidence>
<protein>
    <recommendedName>
        <fullName evidence="3">Arrestin C-terminal-like domain-containing protein</fullName>
    </recommendedName>
</protein>
<evidence type="ECO:0000313" key="1">
    <source>
        <dbReference type="EMBL" id="OAF67076.1"/>
    </source>
</evidence>
<gene>
    <name evidence="1" type="ORF">A3Q56_05197</name>
</gene>
<comment type="caution">
    <text evidence="1">The sequence shown here is derived from an EMBL/GenBank/DDBJ whole genome shotgun (WGS) entry which is preliminary data.</text>
</comment>
<evidence type="ECO:0008006" key="3">
    <source>
        <dbReference type="Google" id="ProtNLM"/>
    </source>
</evidence>
<sequence length="406" mass="46858">MSSKNFFNSRDVALVFKNEKRTYKMRECIDGNVVITSRKIEKLNRIVIVLIGKVIGQIMVQETYINGETNNITKHSHKICTHSICKFQEKCYWESLGYSKKLKCNHIICENETKCMIDVRNNIIPDHKENNIKRMQTIENTFMNKHFNIYIGNDTIKPGENYIPFSIPLTPNTDYTTSYSKRKTKISYSLHALVNGSIGCVRSIQIISSINPTFEISFVKDGFVNEKTCCLNGPLIIWASIEDSIITLGKPFNIMCKFENKNNIIYDISMEVQRNIRVKCNNKIIDKERQVLAKKRCGKVECGGVVEFEQHMTLPESVYPTYSPLQGVLSCDDNLVFIGKNGTMFNTNVKIQIEYVVSQVLNITVTKVLDLWTTSTISIKDKKDILNMLKTYCERYNLLRKNKNRR</sequence>
<feature type="non-terminal residue" evidence="1">
    <location>
        <position position="406"/>
    </location>
</feature>
<reference evidence="1 2" key="1">
    <citation type="submission" date="2016-04" db="EMBL/GenBank/DDBJ databases">
        <title>The genome of Intoshia linei affirms orthonectids as highly simplified spiralians.</title>
        <authorList>
            <person name="Mikhailov K.V."/>
            <person name="Slusarev G.S."/>
            <person name="Nikitin M.A."/>
            <person name="Logacheva M.D."/>
            <person name="Penin A."/>
            <person name="Aleoshin V."/>
            <person name="Panchin Y.V."/>
        </authorList>
    </citation>
    <scope>NUCLEOTIDE SEQUENCE [LARGE SCALE GENOMIC DNA]</scope>
    <source>
        <strain evidence="1">Intl2013</strain>
        <tissue evidence="1">Whole animal</tissue>
    </source>
</reference>
<keyword evidence="2" id="KW-1185">Reference proteome</keyword>
<dbReference type="InterPro" id="IPR014752">
    <property type="entry name" value="Arrestin-like_C"/>
</dbReference>
<dbReference type="Gene3D" id="2.60.40.640">
    <property type="match status" value="2"/>
</dbReference>
<proteinExistence type="predicted"/>
<dbReference type="Proteomes" id="UP000078046">
    <property type="component" value="Unassembled WGS sequence"/>
</dbReference>
<dbReference type="AlphaFoldDB" id="A0A177AYM2"/>
<accession>A0A177AYM2</accession>